<dbReference type="AlphaFoldDB" id="A0A1U7HGW3"/>
<dbReference type="Gene3D" id="2.40.50.100">
    <property type="match status" value="1"/>
</dbReference>
<dbReference type="Proteomes" id="UP000186868">
    <property type="component" value="Unassembled WGS sequence"/>
</dbReference>
<evidence type="ECO:0000256" key="1">
    <source>
        <dbReference type="ARBA" id="ARBA00004196"/>
    </source>
</evidence>
<protein>
    <submittedName>
        <fullName evidence="5">HlyD family secretion protein</fullName>
    </submittedName>
</protein>
<feature type="coiled-coil region" evidence="3">
    <location>
        <begin position="113"/>
        <end position="184"/>
    </location>
</feature>
<dbReference type="PRINTS" id="PR01490">
    <property type="entry name" value="RTXTOXIND"/>
</dbReference>
<dbReference type="STRING" id="1921803.NIES593_11925"/>
<name>A0A1U7HGW3_9CYAN</name>
<dbReference type="InterPro" id="IPR014315">
    <property type="entry name" value="ABC_heterocyst_DevB"/>
</dbReference>
<feature type="transmembrane region" description="Helical" evidence="4">
    <location>
        <begin position="15"/>
        <end position="40"/>
    </location>
</feature>
<dbReference type="GO" id="GO:0030313">
    <property type="term" value="C:cell envelope"/>
    <property type="evidence" value="ECO:0007669"/>
    <property type="project" value="UniProtKB-SubCell"/>
</dbReference>
<sequence length="417" mass="45282">MTETPLFKPRSARRIVLGMTTVAAIASSTLVFVVAHHLLFAKTTKFSSPSKTLVSVKRSPVDAVAAQGRLEPQGEVINLSAPNSSQSVRVDRMLVKVGDKVKAGETIAILDNRDRLEAALKRSQTQVRVAQARLAKIQAGAKKGAIAAQKANINRIEAELQGQAAAHQANIDRIKAKLHNAKTECWRYQKLYQDGVLSASERDNTCLKPNTLQDQLEEAQATRNRTEKTLLKQLSEAQATLEDIAEVRPVDVGVAVAELEEARAAIKQAQANLNAAYIRAPENGQILKIHTRPGEAIADQGIVAIGKTDQMYAIAEVYETDISKIRIGQKAKITSFGFLGELSGRVDEIGLQIGKKDVLSTDPTADIDSRVVEVKIRLDSTASQKVAGLTNLQVNVVIDLNEGENRASLVPRQNELL</sequence>
<comment type="subcellular location">
    <subcellularLocation>
        <location evidence="1">Cell envelope</location>
    </subcellularLocation>
</comment>
<evidence type="ECO:0000256" key="4">
    <source>
        <dbReference type="SAM" id="Phobius"/>
    </source>
</evidence>
<dbReference type="Gene3D" id="2.40.30.170">
    <property type="match status" value="1"/>
</dbReference>
<evidence type="ECO:0000256" key="3">
    <source>
        <dbReference type="SAM" id="Coils"/>
    </source>
</evidence>
<keyword evidence="4" id="KW-0472">Membrane</keyword>
<dbReference type="PANTHER" id="PTHR32347:SF27">
    <property type="entry name" value="RND EFFLUX PUMP MEMBRANE FUSION PROTEIN BARREL-SANDWICH DOMAIN-CONTAINING PROTEIN"/>
    <property type="match status" value="1"/>
</dbReference>
<accession>A0A1U7HGW3</accession>
<dbReference type="NCBIfam" id="TIGR02971">
    <property type="entry name" value="heterocyst_DevB"/>
    <property type="match status" value="1"/>
</dbReference>
<dbReference type="OrthoDB" id="264111at2"/>
<keyword evidence="6" id="KW-1185">Reference proteome</keyword>
<keyword evidence="4" id="KW-0812">Transmembrane</keyword>
<dbReference type="SUPFAM" id="SSF111369">
    <property type="entry name" value="HlyD-like secretion proteins"/>
    <property type="match status" value="1"/>
</dbReference>
<organism evidence="5 6">
    <name type="scientific">Hydrococcus rivularis NIES-593</name>
    <dbReference type="NCBI Taxonomy" id="1921803"/>
    <lineage>
        <taxon>Bacteria</taxon>
        <taxon>Bacillati</taxon>
        <taxon>Cyanobacteriota</taxon>
        <taxon>Cyanophyceae</taxon>
        <taxon>Pleurocapsales</taxon>
        <taxon>Hydrococcaceae</taxon>
        <taxon>Hydrococcus</taxon>
    </lineage>
</organism>
<keyword evidence="4" id="KW-1133">Transmembrane helix</keyword>
<proteinExistence type="predicted"/>
<keyword evidence="2 3" id="KW-0175">Coiled coil</keyword>
<comment type="caution">
    <text evidence="5">The sequence shown here is derived from an EMBL/GenBank/DDBJ whole genome shotgun (WGS) entry which is preliminary data.</text>
</comment>
<evidence type="ECO:0000256" key="2">
    <source>
        <dbReference type="ARBA" id="ARBA00023054"/>
    </source>
</evidence>
<feature type="coiled-coil region" evidence="3">
    <location>
        <begin position="216"/>
        <end position="279"/>
    </location>
</feature>
<dbReference type="EMBL" id="MRCB01000012">
    <property type="protein sequence ID" value="OKH22820.1"/>
    <property type="molecule type" value="Genomic_DNA"/>
</dbReference>
<gene>
    <name evidence="5" type="ORF">NIES593_11925</name>
</gene>
<dbReference type="PANTHER" id="PTHR32347">
    <property type="entry name" value="EFFLUX SYSTEM COMPONENT YKNX-RELATED"/>
    <property type="match status" value="1"/>
</dbReference>
<dbReference type="InterPro" id="IPR050465">
    <property type="entry name" value="UPF0194_transport"/>
</dbReference>
<evidence type="ECO:0000313" key="6">
    <source>
        <dbReference type="Proteomes" id="UP000186868"/>
    </source>
</evidence>
<reference evidence="5 6" key="1">
    <citation type="submission" date="2016-11" db="EMBL/GenBank/DDBJ databases">
        <title>Draft Genome Sequences of Nine Cyanobacterial Strains from Diverse Habitats.</title>
        <authorList>
            <person name="Zhu T."/>
            <person name="Hou S."/>
            <person name="Lu X."/>
            <person name="Hess W.R."/>
        </authorList>
    </citation>
    <scope>NUCLEOTIDE SEQUENCE [LARGE SCALE GENOMIC DNA]</scope>
    <source>
        <strain evidence="5 6">NIES-593</strain>
    </source>
</reference>
<evidence type="ECO:0000313" key="5">
    <source>
        <dbReference type="EMBL" id="OKH22820.1"/>
    </source>
</evidence>